<protein>
    <submittedName>
        <fullName evidence="1">Uncharacterized protein</fullName>
    </submittedName>
</protein>
<organism evidence="1 2">
    <name type="scientific">Rhododendron molle</name>
    <name type="common">Chinese azalea</name>
    <name type="synonym">Azalea mollis</name>
    <dbReference type="NCBI Taxonomy" id="49168"/>
    <lineage>
        <taxon>Eukaryota</taxon>
        <taxon>Viridiplantae</taxon>
        <taxon>Streptophyta</taxon>
        <taxon>Embryophyta</taxon>
        <taxon>Tracheophyta</taxon>
        <taxon>Spermatophyta</taxon>
        <taxon>Magnoliopsida</taxon>
        <taxon>eudicotyledons</taxon>
        <taxon>Gunneridae</taxon>
        <taxon>Pentapetalae</taxon>
        <taxon>asterids</taxon>
        <taxon>Ericales</taxon>
        <taxon>Ericaceae</taxon>
        <taxon>Ericoideae</taxon>
        <taxon>Rhodoreae</taxon>
        <taxon>Rhododendron</taxon>
    </lineage>
</organism>
<evidence type="ECO:0000313" key="2">
    <source>
        <dbReference type="Proteomes" id="UP001062846"/>
    </source>
</evidence>
<comment type="caution">
    <text evidence="1">The sequence shown here is derived from an EMBL/GenBank/DDBJ whole genome shotgun (WGS) entry which is preliminary data.</text>
</comment>
<reference evidence="1" key="1">
    <citation type="submission" date="2022-02" db="EMBL/GenBank/DDBJ databases">
        <title>Plant Genome Project.</title>
        <authorList>
            <person name="Zhang R.-G."/>
        </authorList>
    </citation>
    <scope>NUCLEOTIDE SEQUENCE</scope>
    <source>
        <strain evidence="1">AT1</strain>
    </source>
</reference>
<accession>A0ACC0NPV8</accession>
<dbReference type="EMBL" id="CM046392">
    <property type="protein sequence ID" value="KAI8555235.1"/>
    <property type="molecule type" value="Genomic_DNA"/>
</dbReference>
<dbReference type="Proteomes" id="UP001062846">
    <property type="component" value="Chromosome 5"/>
</dbReference>
<sequence>MTVSEYALKFQSLSCFAPELVATEERKCRRFERGLHDTMKKFVVAQRKGKFSEVVECTRSIETPKEAPRNPKEAPRNPKAWEPRQSVMVVSSSSGSFGSQGRKRQRDKYLVS</sequence>
<gene>
    <name evidence="1" type="ORF">RHMOL_Rhmol05G0158900</name>
</gene>
<keyword evidence="2" id="KW-1185">Reference proteome</keyword>
<evidence type="ECO:0000313" key="1">
    <source>
        <dbReference type="EMBL" id="KAI8555235.1"/>
    </source>
</evidence>
<proteinExistence type="predicted"/>
<name>A0ACC0NPV8_RHOML</name>